<accession>A0ACB9YPN3</accession>
<protein>
    <submittedName>
        <fullName evidence="1">Polysaccharide lyase family 1 protein</fullName>
    </submittedName>
</protein>
<keyword evidence="2" id="KW-1185">Reference proteome</keyword>
<name>A0ACB9YPN3_9PEZI</name>
<comment type="caution">
    <text evidence="1">The sequence shown here is derived from an EMBL/GenBank/DDBJ whole genome shotgun (WGS) entry which is preliminary data.</text>
</comment>
<keyword evidence="1" id="KW-0456">Lyase</keyword>
<reference evidence="1 2" key="1">
    <citation type="journal article" date="2022" name="New Phytol.">
        <title>Ecological generalism drives hyperdiversity of secondary metabolite gene clusters in xylarialean endophytes.</title>
        <authorList>
            <person name="Franco M.E.E."/>
            <person name="Wisecaver J.H."/>
            <person name="Arnold A.E."/>
            <person name="Ju Y.M."/>
            <person name="Slot J.C."/>
            <person name="Ahrendt S."/>
            <person name="Moore L.P."/>
            <person name="Eastman K.E."/>
            <person name="Scott K."/>
            <person name="Konkel Z."/>
            <person name="Mondo S.J."/>
            <person name="Kuo A."/>
            <person name="Hayes R.D."/>
            <person name="Haridas S."/>
            <person name="Andreopoulos B."/>
            <person name="Riley R."/>
            <person name="LaButti K."/>
            <person name="Pangilinan J."/>
            <person name="Lipzen A."/>
            <person name="Amirebrahimi M."/>
            <person name="Yan J."/>
            <person name="Adam C."/>
            <person name="Keymanesh K."/>
            <person name="Ng V."/>
            <person name="Louie K."/>
            <person name="Northen T."/>
            <person name="Drula E."/>
            <person name="Henrissat B."/>
            <person name="Hsieh H.M."/>
            <person name="Youens-Clark K."/>
            <person name="Lutzoni F."/>
            <person name="Miadlikowska J."/>
            <person name="Eastwood D.C."/>
            <person name="Hamelin R.C."/>
            <person name="Grigoriev I.V."/>
            <person name="U'Ren J.M."/>
        </authorList>
    </citation>
    <scope>NUCLEOTIDE SEQUENCE [LARGE SCALE GENOMIC DNA]</scope>
    <source>
        <strain evidence="1 2">CBS 119005</strain>
    </source>
</reference>
<evidence type="ECO:0000313" key="1">
    <source>
        <dbReference type="EMBL" id="KAI4861385.1"/>
    </source>
</evidence>
<dbReference type="EMBL" id="MU393554">
    <property type="protein sequence ID" value="KAI4861385.1"/>
    <property type="molecule type" value="Genomic_DNA"/>
</dbReference>
<organism evidence="1 2">
    <name type="scientific">Hypoxylon rubiginosum</name>
    <dbReference type="NCBI Taxonomy" id="110542"/>
    <lineage>
        <taxon>Eukaryota</taxon>
        <taxon>Fungi</taxon>
        <taxon>Dikarya</taxon>
        <taxon>Ascomycota</taxon>
        <taxon>Pezizomycotina</taxon>
        <taxon>Sordariomycetes</taxon>
        <taxon>Xylariomycetidae</taxon>
        <taxon>Xylariales</taxon>
        <taxon>Hypoxylaceae</taxon>
        <taxon>Hypoxylon</taxon>
    </lineage>
</organism>
<gene>
    <name evidence="1" type="ORF">F4820DRAFT_464758</name>
</gene>
<proteinExistence type="predicted"/>
<dbReference type="Proteomes" id="UP001497700">
    <property type="component" value="Unassembled WGS sequence"/>
</dbReference>
<sequence length="326" mass="33760">MKYTAFTLLAAVAAASPRNPLSAVNLVARQQAGEACPIGYCTQNGGTTGGAGGETVTVIDVASLVAAAEQEGPLTIIVSGAISGSAKIRVGANKTIYGETGSSLTGVGLYIRRTSNVIVRNMKIAKVPASNGDAIGIDGSSNVWVDHCDLSGDLSMGKDDYDGLVDISHGSEWVTVSNTYFHDHWKASLIGHSDSNAAEDRGSLHVTYASNHFYNTYSRAPLVRFGTVNIVNTFWDSLLSSGVNCRMGAQVLIQSSAFRNSSRNAVFFADSQETGYAVLDDVDLGGSQNTAPAGTLTASALPYASIQPLGSAAVASTIPGTAGQKL</sequence>
<evidence type="ECO:0000313" key="2">
    <source>
        <dbReference type="Proteomes" id="UP001497700"/>
    </source>
</evidence>